<comment type="function">
    <text evidence="5">NDH-1 shuttles electrons from NADH, via FMN and iron-sulfur (Fe-S) centers, to quinones in the respiratory chain. The immediate electron acceptor for the enzyme in this species is believed to be ubiquinone. Couples the redox reaction to proton translocation (for every two electrons transferred, four hydrogen ions are translocated across the cytoplasmic membrane), and thus conserves the redox energy in a proton gradient.</text>
</comment>
<dbReference type="PANTHER" id="PTHR22773">
    <property type="entry name" value="NADH DEHYDROGENASE"/>
    <property type="match status" value="1"/>
</dbReference>
<evidence type="ECO:0000256" key="5">
    <source>
        <dbReference type="HAMAP-Rule" id="MF_00445"/>
    </source>
</evidence>
<comment type="subcellular location">
    <subcellularLocation>
        <location evidence="5">Cell membrane</location>
        <topology evidence="5">Multi-pass membrane protein</topology>
    </subcellularLocation>
    <subcellularLocation>
        <location evidence="1">Endomembrane system</location>
        <topology evidence="1">Multi-pass membrane protein</topology>
    </subcellularLocation>
    <subcellularLocation>
        <location evidence="6">Membrane</location>
        <topology evidence="6">Multi-pass membrane protein</topology>
    </subcellularLocation>
</comment>
<feature type="transmembrane region" description="Helical" evidence="5">
    <location>
        <begin position="329"/>
        <end position="350"/>
    </location>
</feature>
<protein>
    <recommendedName>
        <fullName evidence="5">NADH-quinone oxidoreductase subunit N</fullName>
        <ecNumber evidence="5">7.1.1.-</ecNumber>
    </recommendedName>
    <alternativeName>
        <fullName evidence="5">NADH dehydrogenase I subunit N</fullName>
    </alternativeName>
    <alternativeName>
        <fullName evidence="5">NDH-1 subunit N</fullName>
    </alternativeName>
</protein>
<sequence>MTLIQSLWLVAPEELLSIAGLILLLVAAWVGDGASRIVAIGGVAALVACGFLVAPALCSSAMGPGYDAFSGQYRADAFAAFAKLLIYAAAAVTLIVAPAFFDRLRAMRAEFTLLVLFAALGMGIMVSAIDLLTLYIGLELNSLSAYVLASFLRTDERSAEAGLKYFVLGALASGILLFGMSLVYGFTGTTSFAGIRAALDGELATGAVFGIVFVLAGLAFKISAAPFHMWTPDVYEGAPTPVTTFFATAPKVAALALTMRVALDAFGTQIGAWQQIVVFASLLSIIIGALGAIGQTNIKRLMAYSSINNVGFMLIGLAAATPAGASAMLVYLAIYLAMTIAGFVVILLLRDADGASVEAIADLAGLSKTRPLLALSMAAVMFSLAGIPPLFGFWGKFVVFQAAVQANLVVLAAIGIAASVIGAFYYLKVVKVMYFDDAANRVQGKGDLAHTAILVVATVIISPLGYLLTLPLGNLANIAAAALFHVA</sequence>
<dbReference type="Pfam" id="PF00361">
    <property type="entry name" value="Proton_antipo_M"/>
    <property type="match status" value="1"/>
</dbReference>
<comment type="subunit">
    <text evidence="5">NDH-1 is composed of 14 different subunits. Subunits NuoA, H, J, K, L, M, N constitute the membrane sector of the complex.</text>
</comment>
<keyword evidence="9" id="KW-1185">Reference proteome</keyword>
<feature type="transmembrane region" description="Helical" evidence="5">
    <location>
        <begin position="198"/>
        <end position="220"/>
    </location>
</feature>
<keyword evidence="5" id="KW-0520">NAD</keyword>
<evidence type="ECO:0000256" key="2">
    <source>
        <dbReference type="ARBA" id="ARBA00022692"/>
    </source>
</evidence>
<proteinExistence type="inferred from homology"/>
<evidence type="ECO:0000256" key="1">
    <source>
        <dbReference type="ARBA" id="ARBA00004127"/>
    </source>
</evidence>
<keyword evidence="5" id="KW-0830">Ubiquinone</keyword>
<feature type="transmembrane region" description="Helical" evidence="5">
    <location>
        <begin position="113"/>
        <end position="138"/>
    </location>
</feature>
<keyword evidence="3 5" id="KW-1133">Transmembrane helix</keyword>
<reference evidence="9" key="1">
    <citation type="journal article" date="2019" name="Int. J. Syst. Evol. Microbiol.">
        <title>The Global Catalogue of Microorganisms (GCM) 10K type strain sequencing project: providing services to taxonomists for standard genome sequencing and annotation.</title>
        <authorList>
            <consortium name="The Broad Institute Genomics Platform"/>
            <consortium name="The Broad Institute Genome Sequencing Center for Infectious Disease"/>
            <person name="Wu L."/>
            <person name="Ma J."/>
        </authorList>
    </citation>
    <scope>NUCLEOTIDE SEQUENCE [LARGE SCALE GENOMIC DNA]</scope>
    <source>
        <strain evidence="9">CGMCC 1.12989</strain>
    </source>
</reference>
<comment type="similarity">
    <text evidence="5">Belongs to the complex I subunit 2 family.</text>
</comment>
<evidence type="ECO:0000313" key="8">
    <source>
        <dbReference type="EMBL" id="MFC4295506.1"/>
    </source>
</evidence>
<feature type="transmembrane region" description="Helical" evidence="5">
    <location>
        <begin position="301"/>
        <end position="323"/>
    </location>
</feature>
<feature type="transmembrane region" description="Helical" evidence="5">
    <location>
        <begin position="37"/>
        <end position="57"/>
    </location>
</feature>
<dbReference type="InterPro" id="IPR001750">
    <property type="entry name" value="ND/Mrp_TM"/>
</dbReference>
<keyword evidence="2 5" id="KW-0812">Transmembrane</keyword>
<feature type="transmembrane region" description="Helical" evidence="5">
    <location>
        <begin position="406"/>
        <end position="427"/>
    </location>
</feature>
<dbReference type="EMBL" id="JBHSDR010000006">
    <property type="protein sequence ID" value="MFC4295506.1"/>
    <property type="molecule type" value="Genomic_DNA"/>
</dbReference>
<feature type="transmembrane region" description="Helical" evidence="5">
    <location>
        <begin position="371"/>
        <end position="394"/>
    </location>
</feature>
<organism evidence="8 9">
    <name type="scientific">Novosphingobium tardum</name>
    <dbReference type="NCBI Taxonomy" id="1538021"/>
    <lineage>
        <taxon>Bacteria</taxon>
        <taxon>Pseudomonadati</taxon>
        <taxon>Pseudomonadota</taxon>
        <taxon>Alphaproteobacteria</taxon>
        <taxon>Sphingomonadales</taxon>
        <taxon>Sphingomonadaceae</taxon>
        <taxon>Novosphingobium</taxon>
    </lineage>
</organism>
<dbReference type="NCBIfam" id="NF004440">
    <property type="entry name" value="PRK05777.1-3"/>
    <property type="match status" value="1"/>
</dbReference>
<dbReference type="Proteomes" id="UP001595828">
    <property type="component" value="Unassembled WGS sequence"/>
</dbReference>
<feature type="transmembrane region" description="Helical" evidence="5">
    <location>
        <begin position="272"/>
        <end position="294"/>
    </location>
</feature>
<feature type="transmembrane region" description="Helical" evidence="5">
    <location>
        <begin position="6"/>
        <end position="30"/>
    </location>
</feature>
<evidence type="ECO:0000256" key="3">
    <source>
        <dbReference type="ARBA" id="ARBA00022989"/>
    </source>
</evidence>
<keyword evidence="5" id="KW-0813">Transport</keyword>
<comment type="catalytic activity">
    <reaction evidence="5">
        <text>a quinone + NADH + 5 H(+)(in) = a quinol + NAD(+) + 4 H(+)(out)</text>
        <dbReference type="Rhea" id="RHEA:57888"/>
        <dbReference type="ChEBI" id="CHEBI:15378"/>
        <dbReference type="ChEBI" id="CHEBI:24646"/>
        <dbReference type="ChEBI" id="CHEBI:57540"/>
        <dbReference type="ChEBI" id="CHEBI:57945"/>
        <dbReference type="ChEBI" id="CHEBI:132124"/>
    </reaction>
</comment>
<feature type="transmembrane region" description="Helical" evidence="5">
    <location>
        <begin position="77"/>
        <end position="101"/>
    </location>
</feature>
<keyword evidence="5" id="KW-1278">Translocase</keyword>
<evidence type="ECO:0000313" key="9">
    <source>
        <dbReference type="Proteomes" id="UP001595828"/>
    </source>
</evidence>
<gene>
    <name evidence="5 8" type="primary">nuoN</name>
    <name evidence="8" type="ORF">ACFO0A_10620</name>
</gene>
<evidence type="ECO:0000256" key="6">
    <source>
        <dbReference type="RuleBase" id="RU000320"/>
    </source>
</evidence>
<dbReference type="EC" id="7.1.1.-" evidence="5"/>
<evidence type="ECO:0000259" key="7">
    <source>
        <dbReference type="Pfam" id="PF00361"/>
    </source>
</evidence>
<evidence type="ECO:0000256" key="4">
    <source>
        <dbReference type="ARBA" id="ARBA00023136"/>
    </source>
</evidence>
<dbReference type="RefSeq" id="WP_379538979.1">
    <property type="nucleotide sequence ID" value="NZ_JBHSDR010000006.1"/>
</dbReference>
<dbReference type="HAMAP" id="MF_00445">
    <property type="entry name" value="NDH1_NuoN_1"/>
    <property type="match status" value="1"/>
</dbReference>
<accession>A0ABV8RQ42</accession>
<keyword evidence="5" id="KW-1003">Cell membrane</keyword>
<dbReference type="InterPro" id="IPR010096">
    <property type="entry name" value="NADH-Q_OxRdtase_suN/2"/>
</dbReference>
<dbReference type="NCBIfam" id="TIGR01770">
    <property type="entry name" value="NDH_I_N"/>
    <property type="match status" value="1"/>
</dbReference>
<comment type="caution">
    <text evidence="8">The sequence shown here is derived from an EMBL/GenBank/DDBJ whole genome shotgun (WGS) entry which is preliminary data.</text>
</comment>
<feature type="transmembrane region" description="Helical" evidence="5">
    <location>
        <begin position="165"/>
        <end position="186"/>
    </location>
</feature>
<keyword evidence="5" id="KW-0874">Quinone</keyword>
<feature type="transmembrane region" description="Helical" evidence="5">
    <location>
        <begin position="448"/>
        <end position="468"/>
    </location>
</feature>
<keyword evidence="4 5" id="KW-0472">Membrane</keyword>
<feature type="domain" description="NADH:quinone oxidoreductase/Mrp antiporter transmembrane" evidence="7">
    <location>
        <begin position="128"/>
        <end position="422"/>
    </location>
</feature>
<name>A0ABV8RQ42_9SPHN</name>